<dbReference type="Pfam" id="PF13456">
    <property type="entry name" value="RVT_3"/>
    <property type="match status" value="1"/>
</dbReference>
<reference evidence="2 3" key="1">
    <citation type="submission" date="2023-10" db="EMBL/GenBank/DDBJ databases">
        <title>Genome-Wide Identification Analysis in wild type Solanum Pinnatisectum Reveals Some Genes Defensing Phytophthora Infestans.</title>
        <authorList>
            <person name="Sun C."/>
        </authorList>
    </citation>
    <scope>NUCLEOTIDE SEQUENCE [LARGE SCALE GENOMIC DNA]</scope>
    <source>
        <strain evidence="2">LQN</strain>
        <tissue evidence="2">Leaf</tissue>
    </source>
</reference>
<dbReference type="GO" id="GO:0003676">
    <property type="term" value="F:nucleic acid binding"/>
    <property type="evidence" value="ECO:0007669"/>
    <property type="project" value="InterPro"/>
</dbReference>
<feature type="domain" description="RNase H type-1" evidence="1">
    <location>
        <begin position="1"/>
        <end position="80"/>
    </location>
</feature>
<dbReference type="PANTHER" id="PTHR47723">
    <property type="entry name" value="OS05G0353850 PROTEIN"/>
    <property type="match status" value="1"/>
</dbReference>
<dbReference type="InterPro" id="IPR012337">
    <property type="entry name" value="RNaseH-like_sf"/>
</dbReference>
<dbReference type="SUPFAM" id="SSF53098">
    <property type="entry name" value="Ribonuclease H-like"/>
    <property type="match status" value="1"/>
</dbReference>
<dbReference type="Gene3D" id="3.30.420.10">
    <property type="entry name" value="Ribonuclease H-like superfamily/Ribonuclease H"/>
    <property type="match status" value="1"/>
</dbReference>
<dbReference type="Proteomes" id="UP001311915">
    <property type="component" value="Unassembled WGS sequence"/>
</dbReference>
<organism evidence="2 3">
    <name type="scientific">Solanum pinnatisectum</name>
    <name type="common">tansyleaf nightshade</name>
    <dbReference type="NCBI Taxonomy" id="50273"/>
    <lineage>
        <taxon>Eukaryota</taxon>
        <taxon>Viridiplantae</taxon>
        <taxon>Streptophyta</taxon>
        <taxon>Embryophyta</taxon>
        <taxon>Tracheophyta</taxon>
        <taxon>Spermatophyta</taxon>
        <taxon>Magnoliopsida</taxon>
        <taxon>eudicotyledons</taxon>
        <taxon>Gunneridae</taxon>
        <taxon>Pentapetalae</taxon>
        <taxon>asterids</taxon>
        <taxon>lamiids</taxon>
        <taxon>Solanales</taxon>
        <taxon>Solanaceae</taxon>
        <taxon>Solanoideae</taxon>
        <taxon>Solaneae</taxon>
        <taxon>Solanum</taxon>
    </lineage>
</organism>
<keyword evidence="3" id="KW-1185">Reference proteome</keyword>
<name>A0AAV9LEP4_9SOLN</name>
<proteinExistence type="predicted"/>
<evidence type="ECO:0000313" key="2">
    <source>
        <dbReference type="EMBL" id="KAK4724195.1"/>
    </source>
</evidence>
<evidence type="ECO:0000259" key="1">
    <source>
        <dbReference type="Pfam" id="PF13456"/>
    </source>
</evidence>
<dbReference type="PANTHER" id="PTHR47723:SF24">
    <property type="entry name" value="RNASE H TYPE-1 DOMAIN-CONTAINING PROTEIN"/>
    <property type="match status" value="1"/>
</dbReference>
<dbReference type="AlphaFoldDB" id="A0AAV9LEP4"/>
<dbReference type="InterPro" id="IPR036397">
    <property type="entry name" value="RNaseH_sf"/>
</dbReference>
<protein>
    <recommendedName>
        <fullName evidence="1">RNase H type-1 domain-containing protein</fullName>
    </recommendedName>
</protein>
<gene>
    <name evidence="2" type="ORF">R3W88_026974</name>
</gene>
<comment type="caution">
    <text evidence="2">The sequence shown here is derived from an EMBL/GenBank/DDBJ whole genome shotgun (WGS) entry which is preliminary data.</text>
</comment>
<dbReference type="EMBL" id="JAWPEI010000006">
    <property type="protein sequence ID" value="KAK4724195.1"/>
    <property type="molecule type" value="Genomic_DNA"/>
</dbReference>
<sequence length="125" mass="14299">MAEAIAIREGLQYCLDKHFHQFIIETDSLSMVNILNGEWESPWSVTMEVNSINKIRNSISVRVQHSFKEENTLADFFANLVVIFAGSYEFNSFHEIPTAAKKTINLDKCNTPYIRIKQIDSLGTN</sequence>
<dbReference type="InterPro" id="IPR053151">
    <property type="entry name" value="RNase_H-like"/>
</dbReference>
<dbReference type="InterPro" id="IPR002156">
    <property type="entry name" value="RNaseH_domain"/>
</dbReference>
<dbReference type="GO" id="GO:0004523">
    <property type="term" value="F:RNA-DNA hybrid ribonuclease activity"/>
    <property type="evidence" value="ECO:0007669"/>
    <property type="project" value="InterPro"/>
</dbReference>
<dbReference type="InterPro" id="IPR044730">
    <property type="entry name" value="RNase_H-like_dom_plant"/>
</dbReference>
<evidence type="ECO:0000313" key="3">
    <source>
        <dbReference type="Proteomes" id="UP001311915"/>
    </source>
</evidence>
<dbReference type="CDD" id="cd06222">
    <property type="entry name" value="RNase_H_like"/>
    <property type="match status" value="1"/>
</dbReference>
<accession>A0AAV9LEP4</accession>